<reference evidence="1 2" key="1">
    <citation type="journal article" date="2019" name="Commun. Biol.">
        <title>The bagworm genome reveals a unique fibroin gene that provides high tensile strength.</title>
        <authorList>
            <person name="Kono N."/>
            <person name="Nakamura H."/>
            <person name="Ohtoshi R."/>
            <person name="Tomita M."/>
            <person name="Numata K."/>
            <person name="Arakawa K."/>
        </authorList>
    </citation>
    <scope>NUCLEOTIDE SEQUENCE [LARGE SCALE GENOMIC DNA]</scope>
</reference>
<comment type="caution">
    <text evidence="1">The sequence shown here is derived from an EMBL/GenBank/DDBJ whole genome shotgun (WGS) entry which is preliminary data.</text>
</comment>
<gene>
    <name evidence="1" type="ORF">EVAR_51684_1</name>
</gene>
<protein>
    <submittedName>
        <fullName evidence="1">Uncharacterized protein</fullName>
    </submittedName>
</protein>
<dbReference type="EMBL" id="BGZK01001071">
    <property type="protein sequence ID" value="GBP70361.1"/>
    <property type="molecule type" value="Genomic_DNA"/>
</dbReference>
<name>A0A4C1Y2C0_EUMVA</name>
<dbReference type="Proteomes" id="UP000299102">
    <property type="component" value="Unassembled WGS sequence"/>
</dbReference>
<organism evidence="1 2">
    <name type="scientific">Eumeta variegata</name>
    <name type="common">Bagworm moth</name>
    <name type="synonym">Eumeta japonica</name>
    <dbReference type="NCBI Taxonomy" id="151549"/>
    <lineage>
        <taxon>Eukaryota</taxon>
        <taxon>Metazoa</taxon>
        <taxon>Ecdysozoa</taxon>
        <taxon>Arthropoda</taxon>
        <taxon>Hexapoda</taxon>
        <taxon>Insecta</taxon>
        <taxon>Pterygota</taxon>
        <taxon>Neoptera</taxon>
        <taxon>Endopterygota</taxon>
        <taxon>Lepidoptera</taxon>
        <taxon>Glossata</taxon>
        <taxon>Ditrysia</taxon>
        <taxon>Tineoidea</taxon>
        <taxon>Psychidae</taxon>
        <taxon>Oiketicinae</taxon>
        <taxon>Eumeta</taxon>
    </lineage>
</organism>
<accession>A0A4C1Y2C0</accession>
<sequence>MLVEDQAGTLERKDYVHVANVYMEAAWTGIYIWMILGNKGERTPAVSNAAPQVSECVRAAGARGSPPTNHAMFFYACKRNLDVLCIKETLSVRFVKSRPILFTLFSVVCRDDDGRGRGDFLKLVASALRYE</sequence>
<dbReference type="AlphaFoldDB" id="A0A4C1Y2C0"/>
<proteinExistence type="predicted"/>
<keyword evidence="2" id="KW-1185">Reference proteome</keyword>
<evidence type="ECO:0000313" key="1">
    <source>
        <dbReference type="EMBL" id="GBP70361.1"/>
    </source>
</evidence>
<evidence type="ECO:0000313" key="2">
    <source>
        <dbReference type="Proteomes" id="UP000299102"/>
    </source>
</evidence>